<reference evidence="10 11" key="1">
    <citation type="submission" date="2020-06" db="EMBL/GenBank/DDBJ databases">
        <title>Nonomuraea sp. SMC257, a novel actinomycete isolated from soil.</title>
        <authorList>
            <person name="Chanama M."/>
        </authorList>
    </citation>
    <scope>NUCLEOTIDE SEQUENCE [LARGE SCALE GENOMIC DNA]</scope>
    <source>
        <strain evidence="10 11">SMC257</strain>
    </source>
</reference>
<evidence type="ECO:0008006" key="12">
    <source>
        <dbReference type="Google" id="ProtNLM"/>
    </source>
</evidence>
<evidence type="ECO:0000256" key="6">
    <source>
        <dbReference type="SAM" id="MobiDB-lite"/>
    </source>
</evidence>
<organism evidence="10 11">
    <name type="scientific">Nonomuraea montanisoli</name>
    <dbReference type="NCBI Taxonomy" id="2741721"/>
    <lineage>
        <taxon>Bacteria</taxon>
        <taxon>Bacillati</taxon>
        <taxon>Actinomycetota</taxon>
        <taxon>Actinomycetes</taxon>
        <taxon>Streptosporangiales</taxon>
        <taxon>Streptosporangiaceae</taxon>
        <taxon>Nonomuraea</taxon>
    </lineage>
</organism>
<keyword evidence="3" id="KW-0378">Hydrolase</keyword>
<dbReference type="EMBL" id="JABWGN010000002">
    <property type="protein sequence ID" value="NUW30870.1"/>
    <property type="molecule type" value="Genomic_DNA"/>
</dbReference>
<dbReference type="Gene3D" id="3.30.70.80">
    <property type="entry name" value="Peptidase S8 propeptide/proteinase inhibitor I9"/>
    <property type="match status" value="1"/>
</dbReference>
<dbReference type="InterPro" id="IPR015500">
    <property type="entry name" value="Peptidase_S8_subtilisin-rel"/>
</dbReference>
<sequence>MRFVYVAAAVATAAATVASPAMTPASGVAARPVVADNARPYLVTARDRAAARDLVGEVRWRVRRYYTAALPGFATWLTASEVGELRADPRVRAVEPDVPTWPLPDGDATPGNAARDASAGGAGVTVYLVDSGLEVDRAEFGDRAWRAFDATGGTGDDCTGHGTRAARLVAGREHGVAPRAGIASVRVLGCGATGSLSDTIAGLDWVRRHAREPAVAVLGVTATPPHPGPGSRTTGSTSPATGSGTRTTGSGTPTTGSAALDTAVRRLDRSGVPVATSPEEAAAAIRNPRPHDRASRSSDLPDPELHPSTRPFTPTSWPKWTAGTAAIRQNPSRTLRTGGL</sequence>
<dbReference type="SUPFAM" id="SSF52743">
    <property type="entry name" value="Subtilisin-like"/>
    <property type="match status" value="1"/>
</dbReference>
<evidence type="ECO:0000256" key="7">
    <source>
        <dbReference type="SAM" id="SignalP"/>
    </source>
</evidence>
<dbReference type="Pfam" id="PF00082">
    <property type="entry name" value="Peptidase_S8"/>
    <property type="match status" value="1"/>
</dbReference>
<feature type="region of interest" description="Disordered" evidence="6">
    <location>
        <begin position="96"/>
        <end position="117"/>
    </location>
</feature>
<dbReference type="PANTHER" id="PTHR43806:SF11">
    <property type="entry name" value="CEREVISIN-RELATED"/>
    <property type="match status" value="1"/>
</dbReference>
<dbReference type="AlphaFoldDB" id="A0A7Y6I369"/>
<name>A0A7Y6I369_9ACTN</name>
<dbReference type="GO" id="GO:0005615">
    <property type="term" value="C:extracellular space"/>
    <property type="evidence" value="ECO:0007669"/>
    <property type="project" value="TreeGrafter"/>
</dbReference>
<dbReference type="InterPro" id="IPR000209">
    <property type="entry name" value="Peptidase_S8/S53_dom"/>
</dbReference>
<dbReference type="InterPro" id="IPR023827">
    <property type="entry name" value="Peptidase_S8_Asp-AS"/>
</dbReference>
<keyword evidence="4" id="KW-0720">Serine protease</keyword>
<dbReference type="InterPro" id="IPR036852">
    <property type="entry name" value="Peptidase_S8/S53_dom_sf"/>
</dbReference>
<feature type="region of interest" description="Disordered" evidence="6">
    <location>
        <begin position="271"/>
        <end position="325"/>
    </location>
</feature>
<feature type="compositionally biased region" description="Low complexity" evidence="6">
    <location>
        <begin position="229"/>
        <end position="258"/>
    </location>
</feature>
<evidence type="ECO:0000256" key="4">
    <source>
        <dbReference type="ARBA" id="ARBA00022825"/>
    </source>
</evidence>
<evidence type="ECO:0000259" key="8">
    <source>
        <dbReference type="Pfam" id="PF00082"/>
    </source>
</evidence>
<protein>
    <recommendedName>
        <fullName evidence="12">S8 family peptidase</fullName>
    </recommendedName>
</protein>
<dbReference type="PROSITE" id="PS51892">
    <property type="entry name" value="SUBTILASE"/>
    <property type="match status" value="1"/>
</dbReference>
<dbReference type="PRINTS" id="PR00723">
    <property type="entry name" value="SUBTILISIN"/>
</dbReference>
<proteinExistence type="inferred from homology"/>
<feature type="domain" description="Peptidase S8/S53" evidence="8">
    <location>
        <begin position="121"/>
        <end position="210"/>
    </location>
</feature>
<comment type="caution">
    <text evidence="10">The sequence shown here is derived from an EMBL/GenBank/DDBJ whole genome shotgun (WGS) entry which is preliminary data.</text>
</comment>
<feature type="signal peptide" evidence="7">
    <location>
        <begin position="1"/>
        <end position="23"/>
    </location>
</feature>
<keyword evidence="7" id="KW-0732">Signal</keyword>
<accession>A0A7Y6I369</accession>
<dbReference type="GO" id="GO:0006508">
    <property type="term" value="P:proteolysis"/>
    <property type="evidence" value="ECO:0007669"/>
    <property type="project" value="UniProtKB-KW"/>
</dbReference>
<dbReference type="GO" id="GO:0004252">
    <property type="term" value="F:serine-type endopeptidase activity"/>
    <property type="evidence" value="ECO:0007669"/>
    <property type="project" value="InterPro"/>
</dbReference>
<dbReference type="Pfam" id="PF05922">
    <property type="entry name" value="Inhibitor_I9"/>
    <property type="match status" value="1"/>
</dbReference>
<feature type="chain" id="PRO_5039152626" description="S8 family peptidase" evidence="7">
    <location>
        <begin position="24"/>
        <end position="340"/>
    </location>
</feature>
<dbReference type="RefSeq" id="WP_175588310.1">
    <property type="nucleotide sequence ID" value="NZ_JABWGN010000002.1"/>
</dbReference>
<feature type="region of interest" description="Disordered" evidence="6">
    <location>
        <begin position="218"/>
        <end position="259"/>
    </location>
</feature>
<evidence type="ECO:0000256" key="5">
    <source>
        <dbReference type="PROSITE-ProRule" id="PRU01240"/>
    </source>
</evidence>
<dbReference type="Gene3D" id="3.40.50.200">
    <property type="entry name" value="Peptidase S8/S53 domain"/>
    <property type="match status" value="1"/>
</dbReference>
<evidence type="ECO:0000256" key="3">
    <source>
        <dbReference type="ARBA" id="ARBA00022801"/>
    </source>
</evidence>
<comment type="similarity">
    <text evidence="1 5">Belongs to the peptidase S8 family.</text>
</comment>
<keyword evidence="11" id="KW-1185">Reference proteome</keyword>
<comment type="caution">
    <text evidence="5">Lacks conserved residue(s) required for the propagation of feature annotation.</text>
</comment>
<dbReference type="Proteomes" id="UP000586042">
    <property type="component" value="Unassembled WGS sequence"/>
</dbReference>
<dbReference type="PANTHER" id="PTHR43806">
    <property type="entry name" value="PEPTIDASE S8"/>
    <property type="match status" value="1"/>
</dbReference>
<dbReference type="InterPro" id="IPR037045">
    <property type="entry name" value="S8pro/Inhibitor_I9_sf"/>
</dbReference>
<evidence type="ECO:0000259" key="9">
    <source>
        <dbReference type="Pfam" id="PF05922"/>
    </source>
</evidence>
<evidence type="ECO:0000313" key="11">
    <source>
        <dbReference type="Proteomes" id="UP000586042"/>
    </source>
</evidence>
<evidence type="ECO:0000313" key="10">
    <source>
        <dbReference type="EMBL" id="NUW30870.1"/>
    </source>
</evidence>
<evidence type="ECO:0000256" key="1">
    <source>
        <dbReference type="ARBA" id="ARBA00011073"/>
    </source>
</evidence>
<feature type="domain" description="Inhibitor I9" evidence="9">
    <location>
        <begin position="58"/>
        <end position="98"/>
    </location>
</feature>
<dbReference type="InterPro" id="IPR050131">
    <property type="entry name" value="Peptidase_S8_subtilisin-like"/>
</dbReference>
<keyword evidence="2" id="KW-0645">Protease</keyword>
<dbReference type="PROSITE" id="PS00136">
    <property type="entry name" value="SUBTILASE_ASP"/>
    <property type="match status" value="1"/>
</dbReference>
<evidence type="ECO:0000256" key="2">
    <source>
        <dbReference type="ARBA" id="ARBA00022670"/>
    </source>
</evidence>
<gene>
    <name evidence="10" type="ORF">HTZ77_05490</name>
</gene>
<dbReference type="InterPro" id="IPR010259">
    <property type="entry name" value="S8pro/Inhibitor_I9"/>
</dbReference>
<dbReference type="SUPFAM" id="SSF54897">
    <property type="entry name" value="Protease propeptides/inhibitors"/>
    <property type="match status" value="1"/>
</dbReference>